<dbReference type="Gene3D" id="1.10.357.10">
    <property type="entry name" value="Tetracycline Repressor, domain 2"/>
    <property type="match status" value="1"/>
</dbReference>
<dbReference type="SUPFAM" id="SSF46689">
    <property type="entry name" value="Homeodomain-like"/>
    <property type="match status" value="1"/>
</dbReference>
<keyword evidence="7" id="KW-1185">Reference proteome</keyword>
<dbReference type="InterPro" id="IPR009057">
    <property type="entry name" value="Homeodomain-like_sf"/>
</dbReference>
<accession>A0A255GBX6</accession>
<evidence type="ECO:0000256" key="3">
    <source>
        <dbReference type="ARBA" id="ARBA00023163"/>
    </source>
</evidence>
<dbReference type="InterPro" id="IPR036271">
    <property type="entry name" value="Tet_transcr_reg_TetR-rel_C_sf"/>
</dbReference>
<dbReference type="InterPro" id="IPR050109">
    <property type="entry name" value="HTH-type_TetR-like_transc_reg"/>
</dbReference>
<reference evidence="6 7" key="1">
    <citation type="submission" date="2017-07" db="EMBL/GenBank/DDBJ databases">
        <title>Draft whole genome sequences of clinical Proprionibacteriaceae strains.</title>
        <authorList>
            <person name="Bernier A.-M."/>
            <person name="Bernard K."/>
            <person name="Domingo M.-C."/>
        </authorList>
    </citation>
    <scope>NUCLEOTIDE SEQUENCE [LARGE SCALE GENOMIC DNA]</scope>
    <source>
        <strain evidence="6 7">NML 030167</strain>
    </source>
</reference>
<keyword evidence="1" id="KW-0805">Transcription regulation</keyword>
<dbReference type="Pfam" id="PF00440">
    <property type="entry name" value="TetR_N"/>
    <property type="match status" value="1"/>
</dbReference>
<dbReference type="PANTHER" id="PTHR30055:SF209">
    <property type="entry name" value="POSSIBLE TRANSCRIPTIONAL REGULATORY PROTEIN (PROBABLY TETR-FAMILY)"/>
    <property type="match status" value="1"/>
</dbReference>
<dbReference type="EMBL" id="NMVO01000013">
    <property type="protein sequence ID" value="OYO13407.1"/>
    <property type="molecule type" value="Genomic_DNA"/>
</dbReference>
<feature type="domain" description="HTH tetR-type" evidence="5">
    <location>
        <begin position="9"/>
        <end position="69"/>
    </location>
</feature>
<dbReference type="PANTHER" id="PTHR30055">
    <property type="entry name" value="HTH-TYPE TRANSCRIPTIONAL REGULATOR RUTR"/>
    <property type="match status" value="1"/>
</dbReference>
<dbReference type="Proteomes" id="UP000215896">
    <property type="component" value="Unassembled WGS sequence"/>
</dbReference>
<evidence type="ECO:0000313" key="7">
    <source>
        <dbReference type="Proteomes" id="UP000215896"/>
    </source>
</evidence>
<evidence type="ECO:0000256" key="4">
    <source>
        <dbReference type="PROSITE-ProRule" id="PRU00335"/>
    </source>
</evidence>
<sequence length="196" mass="20842">MARPKIHDAELADRLLGEAAVLVAADGPDGLSLRRLADNAQTSTTAIYSLFGGKDQLLLALFERAFRSFGASQHGVAAGDDPAAELLALGRGYRRWALANPHLFQLMFGPGVQRTTPETERLAEQTKEPLLAAVRRAQAAGRIAPAHDPEVVALGLWGQVHGLVTLELTLGDRAAAGQQAEQTFDACLSAAQRGWA</sequence>
<organism evidence="6 7">
    <name type="scientific">Enemella evansiae</name>
    <dbReference type="NCBI Taxonomy" id="2016499"/>
    <lineage>
        <taxon>Bacteria</taxon>
        <taxon>Bacillati</taxon>
        <taxon>Actinomycetota</taxon>
        <taxon>Actinomycetes</taxon>
        <taxon>Propionibacteriales</taxon>
        <taxon>Propionibacteriaceae</taxon>
        <taxon>Enemella</taxon>
    </lineage>
</organism>
<evidence type="ECO:0000313" key="6">
    <source>
        <dbReference type="EMBL" id="OYO13407.1"/>
    </source>
</evidence>
<dbReference type="InterPro" id="IPR025996">
    <property type="entry name" value="MT1864/Rv1816-like_C"/>
</dbReference>
<protein>
    <submittedName>
        <fullName evidence="6">TetR family transcriptional regulator</fullName>
    </submittedName>
</protein>
<evidence type="ECO:0000256" key="2">
    <source>
        <dbReference type="ARBA" id="ARBA00023125"/>
    </source>
</evidence>
<evidence type="ECO:0000256" key="1">
    <source>
        <dbReference type="ARBA" id="ARBA00023015"/>
    </source>
</evidence>
<dbReference type="GO" id="GO:0003700">
    <property type="term" value="F:DNA-binding transcription factor activity"/>
    <property type="evidence" value="ECO:0007669"/>
    <property type="project" value="TreeGrafter"/>
</dbReference>
<keyword evidence="3" id="KW-0804">Transcription</keyword>
<dbReference type="PROSITE" id="PS50977">
    <property type="entry name" value="HTH_TETR_2"/>
    <property type="match status" value="1"/>
</dbReference>
<gene>
    <name evidence="6" type="ORF">CGZ94_10520</name>
</gene>
<dbReference type="SUPFAM" id="SSF48498">
    <property type="entry name" value="Tetracyclin repressor-like, C-terminal domain"/>
    <property type="match status" value="1"/>
</dbReference>
<evidence type="ECO:0000259" key="5">
    <source>
        <dbReference type="PROSITE" id="PS50977"/>
    </source>
</evidence>
<keyword evidence="2 4" id="KW-0238">DNA-binding</keyword>
<dbReference type="Pfam" id="PF13305">
    <property type="entry name" value="TetR_C_33"/>
    <property type="match status" value="1"/>
</dbReference>
<dbReference type="RefSeq" id="WP_094400024.1">
    <property type="nucleotide sequence ID" value="NZ_NMVL01000005.1"/>
</dbReference>
<feature type="DNA-binding region" description="H-T-H motif" evidence="4">
    <location>
        <begin position="32"/>
        <end position="51"/>
    </location>
</feature>
<comment type="caution">
    <text evidence="6">The sequence shown here is derived from an EMBL/GenBank/DDBJ whole genome shotgun (WGS) entry which is preliminary data.</text>
</comment>
<dbReference type="AlphaFoldDB" id="A0A255GBX6"/>
<dbReference type="InterPro" id="IPR001647">
    <property type="entry name" value="HTH_TetR"/>
</dbReference>
<name>A0A255GBX6_9ACTN</name>
<dbReference type="GO" id="GO:0000976">
    <property type="term" value="F:transcription cis-regulatory region binding"/>
    <property type="evidence" value="ECO:0007669"/>
    <property type="project" value="TreeGrafter"/>
</dbReference>
<proteinExistence type="predicted"/>
<dbReference type="OrthoDB" id="4709966at2"/>